<evidence type="ECO:0000256" key="6">
    <source>
        <dbReference type="ARBA" id="ARBA00023004"/>
    </source>
</evidence>
<dbReference type="Gene3D" id="2.40.180.10">
    <property type="entry name" value="Catalase core domain"/>
    <property type="match status" value="1"/>
</dbReference>
<evidence type="ECO:0000256" key="2">
    <source>
        <dbReference type="ARBA" id="ARBA00022559"/>
    </source>
</evidence>
<dbReference type="GO" id="GO:0046872">
    <property type="term" value="F:metal ion binding"/>
    <property type="evidence" value="ECO:0007669"/>
    <property type="project" value="UniProtKB-KW"/>
</dbReference>
<dbReference type="InterPro" id="IPR018028">
    <property type="entry name" value="Catalase"/>
</dbReference>
<dbReference type="InterPro" id="IPR010582">
    <property type="entry name" value="Catalase_immune_responsive"/>
</dbReference>
<evidence type="ECO:0000256" key="4">
    <source>
        <dbReference type="ARBA" id="ARBA00022723"/>
    </source>
</evidence>
<dbReference type="EC" id="1.11.1.6" evidence="9"/>
<sequence>DNYGRDGAMRFDANGGADKNYEPNSFNGPVQTDSPLYNPLESSGGSGTYEWDERETDNFTQAGMLYRLMSSDEKDRLIAAIAGSLSGVQKTDVGDGIVARSIGHFRLADADFGDRLGSAVNALRN</sequence>
<evidence type="ECO:0000259" key="8">
    <source>
        <dbReference type="Pfam" id="PF06628"/>
    </source>
</evidence>
<feature type="non-terminal residue" evidence="9">
    <location>
        <position position="1"/>
    </location>
</feature>
<dbReference type="GO" id="GO:0042744">
    <property type="term" value="P:hydrogen peroxide catabolic process"/>
    <property type="evidence" value="ECO:0007669"/>
    <property type="project" value="TreeGrafter"/>
</dbReference>
<evidence type="ECO:0000256" key="7">
    <source>
        <dbReference type="SAM" id="MobiDB-lite"/>
    </source>
</evidence>
<organism evidence="9">
    <name type="scientific">hydrothermal vent metagenome</name>
    <dbReference type="NCBI Taxonomy" id="652676"/>
    <lineage>
        <taxon>unclassified sequences</taxon>
        <taxon>metagenomes</taxon>
        <taxon>ecological metagenomes</taxon>
    </lineage>
</organism>
<accession>A0A3B0SXQ5</accession>
<dbReference type="AlphaFoldDB" id="A0A3B0SXQ5"/>
<reference evidence="9" key="1">
    <citation type="submission" date="2018-06" db="EMBL/GenBank/DDBJ databases">
        <authorList>
            <person name="Zhirakovskaya E."/>
        </authorList>
    </citation>
    <scope>NUCLEOTIDE SEQUENCE</scope>
</reference>
<dbReference type="SUPFAM" id="SSF56634">
    <property type="entry name" value="Heme-dependent catalase-like"/>
    <property type="match status" value="1"/>
</dbReference>
<proteinExistence type="inferred from homology"/>
<dbReference type="InterPro" id="IPR020835">
    <property type="entry name" value="Catalase_sf"/>
</dbReference>
<keyword evidence="6" id="KW-0408">Iron</keyword>
<feature type="compositionally biased region" description="Polar residues" evidence="7">
    <location>
        <begin position="22"/>
        <end position="43"/>
    </location>
</feature>
<dbReference type="PANTHER" id="PTHR11465">
    <property type="entry name" value="CATALASE"/>
    <property type="match status" value="1"/>
</dbReference>
<keyword evidence="5 9" id="KW-0560">Oxidoreductase</keyword>
<feature type="domain" description="Catalase immune-responsive" evidence="8">
    <location>
        <begin position="54"/>
        <end position="119"/>
    </location>
</feature>
<dbReference type="GO" id="GO:0020037">
    <property type="term" value="F:heme binding"/>
    <property type="evidence" value="ECO:0007669"/>
    <property type="project" value="InterPro"/>
</dbReference>
<dbReference type="Pfam" id="PF06628">
    <property type="entry name" value="Catalase-rel"/>
    <property type="match status" value="1"/>
</dbReference>
<gene>
    <name evidence="9" type="ORF">MNBD_ACTINO02-2901</name>
</gene>
<dbReference type="PANTHER" id="PTHR11465:SF9">
    <property type="entry name" value="CATALASE"/>
    <property type="match status" value="1"/>
</dbReference>
<keyword evidence="3" id="KW-0349">Heme</keyword>
<keyword evidence="4" id="KW-0479">Metal-binding</keyword>
<keyword evidence="2 9" id="KW-0575">Peroxidase</keyword>
<comment type="similarity">
    <text evidence="1">Belongs to the catalase family.</text>
</comment>
<dbReference type="GO" id="GO:0005737">
    <property type="term" value="C:cytoplasm"/>
    <property type="evidence" value="ECO:0007669"/>
    <property type="project" value="TreeGrafter"/>
</dbReference>
<dbReference type="GO" id="GO:0042542">
    <property type="term" value="P:response to hydrogen peroxide"/>
    <property type="evidence" value="ECO:0007669"/>
    <property type="project" value="TreeGrafter"/>
</dbReference>
<dbReference type="EMBL" id="UOEK01000307">
    <property type="protein sequence ID" value="VAW05029.1"/>
    <property type="molecule type" value="Genomic_DNA"/>
</dbReference>
<evidence type="ECO:0000256" key="1">
    <source>
        <dbReference type="ARBA" id="ARBA00005329"/>
    </source>
</evidence>
<protein>
    <submittedName>
        <fullName evidence="9">Catalase KatE</fullName>
        <ecNumber evidence="9">1.11.1.6</ecNumber>
    </submittedName>
</protein>
<evidence type="ECO:0000256" key="3">
    <source>
        <dbReference type="ARBA" id="ARBA00022617"/>
    </source>
</evidence>
<evidence type="ECO:0000256" key="5">
    <source>
        <dbReference type="ARBA" id="ARBA00023002"/>
    </source>
</evidence>
<evidence type="ECO:0000313" key="9">
    <source>
        <dbReference type="EMBL" id="VAW05029.1"/>
    </source>
</evidence>
<feature type="region of interest" description="Disordered" evidence="7">
    <location>
        <begin position="1"/>
        <end position="52"/>
    </location>
</feature>
<dbReference type="GO" id="GO:0004096">
    <property type="term" value="F:catalase activity"/>
    <property type="evidence" value="ECO:0007669"/>
    <property type="project" value="UniProtKB-EC"/>
</dbReference>
<name>A0A3B0SXQ5_9ZZZZ</name>